<dbReference type="Pfam" id="PF04203">
    <property type="entry name" value="Sortase"/>
    <property type="match status" value="1"/>
</dbReference>
<feature type="transmembrane region" description="Helical" evidence="3">
    <location>
        <begin position="62"/>
        <end position="88"/>
    </location>
</feature>
<evidence type="ECO:0000256" key="1">
    <source>
        <dbReference type="ARBA" id="ARBA00022801"/>
    </source>
</evidence>
<dbReference type="CDD" id="cd05830">
    <property type="entry name" value="Sortase_E"/>
    <property type="match status" value="1"/>
</dbReference>
<name>A0ABT2HUX1_9MICO</name>
<evidence type="ECO:0000256" key="2">
    <source>
        <dbReference type="SAM" id="MobiDB-lite"/>
    </source>
</evidence>
<dbReference type="RefSeq" id="WP_206395466.1">
    <property type="nucleotide sequence ID" value="NZ_JAFDPW010000004.1"/>
</dbReference>
<keyword evidence="1" id="KW-0378">Hydrolase</keyword>
<evidence type="ECO:0000313" key="5">
    <source>
        <dbReference type="Proteomes" id="UP001525379"/>
    </source>
</evidence>
<reference evidence="4 5" key="1">
    <citation type="submission" date="2022-04" db="EMBL/GenBank/DDBJ databases">
        <title>Human microbiome associated bacterial genomes.</title>
        <authorList>
            <person name="Sandstrom S."/>
            <person name="Salamzade R."/>
            <person name="Kalan L.R."/>
        </authorList>
    </citation>
    <scope>NUCLEOTIDE SEQUENCE [LARGE SCALE GENOMIC DNA]</scope>
    <source>
        <strain evidence="5">p3-SID1799</strain>
    </source>
</reference>
<proteinExistence type="predicted"/>
<dbReference type="InterPro" id="IPR023365">
    <property type="entry name" value="Sortase_dom-sf"/>
</dbReference>
<keyword evidence="3" id="KW-0472">Membrane</keyword>
<dbReference type="InterPro" id="IPR005754">
    <property type="entry name" value="Sortase"/>
</dbReference>
<accession>A0ABT2HUX1</accession>
<keyword evidence="3" id="KW-1133">Transmembrane helix</keyword>
<dbReference type="InterPro" id="IPR053465">
    <property type="entry name" value="Sortase_Class_E"/>
</dbReference>
<dbReference type="NCBIfam" id="NF033747">
    <property type="entry name" value="class_E_sortase"/>
    <property type="match status" value="1"/>
</dbReference>
<protein>
    <submittedName>
        <fullName evidence="4">Class E sortase</fullName>
    </submittedName>
</protein>
<sequence length="294" mass="31670">MAASSSSERGDFDELLGLSNSDDAPLTRRDARARAASAGSGGSGRSQAAAKKAPATKRRPRITVVGVLGELLMTFGVIMLCFVGWKYWLNDIIVGRHQNEASSQLSQQLAENAGGQQVDAQGVPLGDVPVLDAQRFAILYVPEFGADYMRPIAQGTDYSAVLSDNIGHYPDSAMPGEPGNFAIAGHRLAYGAPMQRIHELKLGDEIIVETSAGWYTYSYRSSEYLPPAAIDAVAPVPHHPEATPGESIITLQSCNPYWSTEERIMAYGTLEKFTPRADGPPESIKPTLELYGVK</sequence>
<dbReference type="Gene3D" id="2.40.260.10">
    <property type="entry name" value="Sortase"/>
    <property type="match status" value="1"/>
</dbReference>
<evidence type="ECO:0000313" key="4">
    <source>
        <dbReference type="EMBL" id="MCT2042097.1"/>
    </source>
</evidence>
<feature type="region of interest" description="Disordered" evidence="2">
    <location>
        <begin position="1"/>
        <end position="55"/>
    </location>
</feature>
<comment type="caution">
    <text evidence="4">The sequence shown here is derived from an EMBL/GenBank/DDBJ whole genome shotgun (WGS) entry which is preliminary data.</text>
</comment>
<evidence type="ECO:0000256" key="3">
    <source>
        <dbReference type="SAM" id="Phobius"/>
    </source>
</evidence>
<dbReference type="EMBL" id="JALXSQ010000004">
    <property type="protein sequence ID" value="MCT2042097.1"/>
    <property type="molecule type" value="Genomic_DNA"/>
</dbReference>
<dbReference type="InterPro" id="IPR042003">
    <property type="entry name" value="Sortase_E"/>
</dbReference>
<gene>
    <name evidence="4" type="ORF">M3D15_01895</name>
</gene>
<dbReference type="Proteomes" id="UP001525379">
    <property type="component" value="Unassembled WGS sequence"/>
</dbReference>
<keyword evidence="3" id="KW-0812">Transmembrane</keyword>
<keyword evidence="5" id="KW-1185">Reference proteome</keyword>
<dbReference type="SUPFAM" id="SSF63817">
    <property type="entry name" value="Sortase"/>
    <property type="match status" value="1"/>
</dbReference>
<dbReference type="NCBIfam" id="TIGR01076">
    <property type="entry name" value="sortase_fam"/>
    <property type="match status" value="1"/>
</dbReference>
<organism evidence="4 5">
    <name type="scientific">Pseudoclavibacter albus</name>
    <dbReference type="NCBI Taxonomy" id="272241"/>
    <lineage>
        <taxon>Bacteria</taxon>
        <taxon>Bacillati</taxon>
        <taxon>Actinomycetota</taxon>
        <taxon>Actinomycetes</taxon>
        <taxon>Micrococcales</taxon>
        <taxon>Microbacteriaceae</taxon>
        <taxon>Pseudoclavibacter</taxon>
    </lineage>
</organism>